<dbReference type="Proteomes" id="UP000054047">
    <property type="component" value="Unassembled WGS sequence"/>
</dbReference>
<accession>A0A0C2FXU9</accession>
<reference evidence="1 2" key="1">
    <citation type="submission" date="2013-12" db="EMBL/GenBank/DDBJ databases">
        <title>Draft genome of the parsitic nematode Ancylostoma duodenale.</title>
        <authorList>
            <person name="Mitreva M."/>
        </authorList>
    </citation>
    <scope>NUCLEOTIDE SEQUENCE [LARGE SCALE GENOMIC DNA]</scope>
    <source>
        <strain evidence="1 2">Zhejiang</strain>
    </source>
</reference>
<gene>
    <name evidence="1" type="ORF">ANCDUO_18445</name>
</gene>
<organism evidence="1 2">
    <name type="scientific">Ancylostoma duodenale</name>
    <dbReference type="NCBI Taxonomy" id="51022"/>
    <lineage>
        <taxon>Eukaryota</taxon>
        <taxon>Metazoa</taxon>
        <taxon>Ecdysozoa</taxon>
        <taxon>Nematoda</taxon>
        <taxon>Chromadorea</taxon>
        <taxon>Rhabditida</taxon>
        <taxon>Rhabditina</taxon>
        <taxon>Rhabditomorpha</taxon>
        <taxon>Strongyloidea</taxon>
        <taxon>Ancylostomatidae</taxon>
        <taxon>Ancylostomatinae</taxon>
        <taxon>Ancylostoma</taxon>
    </lineage>
</organism>
<sequence length="107" mass="12774">MPRDNTVTRRQCCLDNISKHSKTCSSLDLAGRPASHRRRRAVRAQNLIRHEKQFVDFVTSARRLMTGKRDRLVIKAYDHKYQQYVALKLVRNEKRFHRQADEEIRIL</sequence>
<feature type="non-terminal residue" evidence="1">
    <location>
        <position position="107"/>
    </location>
</feature>
<dbReference type="AlphaFoldDB" id="A0A0C2FXU9"/>
<protein>
    <recommendedName>
        <fullName evidence="3">Protein kinase domain-containing protein</fullName>
    </recommendedName>
</protein>
<dbReference type="EMBL" id="KN746545">
    <property type="protein sequence ID" value="KIH51469.1"/>
    <property type="molecule type" value="Genomic_DNA"/>
</dbReference>
<evidence type="ECO:0000313" key="2">
    <source>
        <dbReference type="Proteomes" id="UP000054047"/>
    </source>
</evidence>
<evidence type="ECO:0008006" key="3">
    <source>
        <dbReference type="Google" id="ProtNLM"/>
    </source>
</evidence>
<keyword evidence="2" id="KW-1185">Reference proteome</keyword>
<dbReference type="OrthoDB" id="9332038at2759"/>
<proteinExistence type="predicted"/>
<name>A0A0C2FXU9_9BILA</name>
<evidence type="ECO:0000313" key="1">
    <source>
        <dbReference type="EMBL" id="KIH51469.1"/>
    </source>
</evidence>
<dbReference type="Gene3D" id="3.30.200.20">
    <property type="entry name" value="Phosphorylase Kinase, domain 1"/>
    <property type="match status" value="1"/>
</dbReference>